<dbReference type="GO" id="GO:0004932">
    <property type="term" value="F:mating-type factor pheromone receptor activity"/>
    <property type="evidence" value="ECO:0007669"/>
    <property type="project" value="InterPro"/>
</dbReference>
<name>A0A166BGR0_9AGAM</name>
<dbReference type="GO" id="GO:0000750">
    <property type="term" value="P:pheromone-dependent signal transduction involved in conjugation with cellular fusion"/>
    <property type="evidence" value="ECO:0007669"/>
    <property type="project" value="TreeGrafter"/>
</dbReference>
<comment type="subcellular location">
    <subcellularLocation>
        <location evidence="1">Membrane</location>
        <topology evidence="1">Multi-pass membrane protein</topology>
    </subcellularLocation>
</comment>
<dbReference type="Proteomes" id="UP000076798">
    <property type="component" value="Unassembled WGS sequence"/>
</dbReference>
<feature type="non-terminal residue" evidence="11">
    <location>
        <position position="1"/>
    </location>
</feature>
<evidence type="ECO:0000256" key="1">
    <source>
        <dbReference type="ARBA" id="ARBA00004141"/>
    </source>
</evidence>
<feature type="non-terminal residue" evidence="11">
    <location>
        <position position="206"/>
    </location>
</feature>
<evidence type="ECO:0000256" key="9">
    <source>
        <dbReference type="ARBA" id="ARBA00023224"/>
    </source>
</evidence>
<comment type="similarity">
    <text evidence="2">Belongs to the G-protein coupled receptor 4 family.</text>
</comment>
<feature type="transmembrane region" description="Helical" evidence="10">
    <location>
        <begin position="159"/>
        <end position="175"/>
    </location>
</feature>
<evidence type="ECO:0000256" key="8">
    <source>
        <dbReference type="ARBA" id="ARBA00023170"/>
    </source>
</evidence>
<evidence type="ECO:0000256" key="2">
    <source>
        <dbReference type="ARBA" id="ARBA00011085"/>
    </source>
</evidence>
<keyword evidence="9" id="KW-0807">Transducer</keyword>
<dbReference type="PRINTS" id="PR00899">
    <property type="entry name" value="GPCRSTE3"/>
</dbReference>
<evidence type="ECO:0000256" key="7">
    <source>
        <dbReference type="ARBA" id="ARBA00023136"/>
    </source>
</evidence>
<dbReference type="PANTHER" id="PTHR28097">
    <property type="entry name" value="PHEROMONE A FACTOR RECEPTOR"/>
    <property type="match status" value="1"/>
</dbReference>
<feature type="transmembrane region" description="Helical" evidence="10">
    <location>
        <begin position="93"/>
        <end position="117"/>
    </location>
</feature>
<dbReference type="OrthoDB" id="2874149at2759"/>
<evidence type="ECO:0000256" key="10">
    <source>
        <dbReference type="SAM" id="Phobius"/>
    </source>
</evidence>
<evidence type="ECO:0000256" key="3">
    <source>
        <dbReference type="ARBA" id="ARBA00022507"/>
    </source>
</evidence>
<sequence length="206" mass="23245">IVDLAIGIGFPILLMGPLYYTVQGNRYNIILGFGCRPSYVNILESYLLVWMWPVIIGLINLVYGVLAILGFMRHRKNTGDTISSHRALTRARYIRLVGLTLTLAIETIPPATLTIWYDIVISHPKLGLSWANIKWGFSAVNTYTDIPVLQVRVTNYLDWLYPLAALQFFLFFGFSEESRRSYEGVIRRIGKLLGISGRNSSQSKAG</sequence>
<keyword evidence="7 10" id="KW-0472">Membrane</keyword>
<keyword evidence="12" id="KW-1185">Reference proteome</keyword>
<keyword evidence="8 11" id="KW-0675">Receptor</keyword>
<evidence type="ECO:0000256" key="5">
    <source>
        <dbReference type="ARBA" id="ARBA00022989"/>
    </source>
</evidence>
<organism evidence="11 12">
    <name type="scientific">Sistotremastrum suecicum HHB10207 ss-3</name>
    <dbReference type="NCBI Taxonomy" id="1314776"/>
    <lineage>
        <taxon>Eukaryota</taxon>
        <taxon>Fungi</taxon>
        <taxon>Dikarya</taxon>
        <taxon>Basidiomycota</taxon>
        <taxon>Agaricomycotina</taxon>
        <taxon>Agaricomycetes</taxon>
        <taxon>Sistotremastrales</taxon>
        <taxon>Sistotremastraceae</taxon>
        <taxon>Sistotremastrum</taxon>
    </lineage>
</organism>
<dbReference type="PANTHER" id="PTHR28097:SF1">
    <property type="entry name" value="PHEROMONE A FACTOR RECEPTOR"/>
    <property type="match status" value="1"/>
</dbReference>
<feature type="transmembrane region" description="Helical" evidence="10">
    <location>
        <begin position="50"/>
        <end position="72"/>
    </location>
</feature>
<dbReference type="InterPro" id="IPR001499">
    <property type="entry name" value="GPCR_STE3"/>
</dbReference>
<reference evidence="11 12" key="1">
    <citation type="journal article" date="2016" name="Mol. Biol. Evol.">
        <title>Comparative Genomics of Early-Diverging Mushroom-Forming Fungi Provides Insights into the Origins of Lignocellulose Decay Capabilities.</title>
        <authorList>
            <person name="Nagy L.G."/>
            <person name="Riley R."/>
            <person name="Tritt A."/>
            <person name="Adam C."/>
            <person name="Daum C."/>
            <person name="Floudas D."/>
            <person name="Sun H."/>
            <person name="Yadav J.S."/>
            <person name="Pangilinan J."/>
            <person name="Larsson K.H."/>
            <person name="Matsuura K."/>
            <person name="Barry K."/>
            <person name="Labutti K."/>
            <person name="Kuo R."/>
            <person name="Ohm R.A."/>
            <person name="Bhattacharya S.S."/>
            <person name="Shirouzu T."/>
            <person name="Yoshinaga Y."/>
            <person name="Martin F.M."/>
            <person name="Grigoriev I.V."/>
            <person name="Hibbett D.S."/>
        </authorList>
    </citation>
    <scope>NUCLEOTIDE SEQUENCE [LARGE SCALE GENOMIC DNA]</scope>
    <source>
        <strain evidence="11 12">HHB10207 ss-3</strain>
    </source>
</reference>
<keyword evidence="6" id="KW-0297">G-protein coupled receptor</keyword>
<evidence type="ECO:0000313" key="12">
    <source>
        <dbReference type="Proteomes" id="UP000076798"/>
    </source>
</evidence>
<evidence type="ECO:0000313" key="11">
    <source>
        <dbReference type="EMBL" id="KZT36361.1"/>
    </source>
</evidence>
<dbReference type="GO" id="GO:0005886">
    <property type="term" value="C:plasma membrane"/>
    <property type="evidence" value="ECO:0007669"/>
    <property type="project" value="TreeGrafter"/>
</dbReference>
<protein>
    <submittedName>
        <fullName evidence="11">Fungal pheromone STE3G-protein-coupled receptor</fullName>
    </submittedName>
</protein>
<keyword evidence="5 10" id="KW-1133">Transmembrane helix</keyword>
<gene>
    <name evidence="11" type="ORF">SISSUDRAFT_971603</name>
</gene>
<proteinExistence type="inferred from homology"/>
<keyword evidence="4 10" id="KW-0812">Transmembrane</keyword>
<dbReference type="Pfam" id="PF02076">
    <property type="entry name" value="STE3"/>
    <property type="match status" value="1"/>
</dbReference>
<accession>A0A166BGR0</accession>
<evidence type="ECO:0000256" key="6">
    <source>
        <dbReference type="ARBA" id="ARBA00023040"/>
    </source>
</evidence>
<dbReference type="AlphaFoldDB" id="A0A166BGR0"/>
<evidence type="ECO:0000256" key="4">
    <source>
        <dbReference type="ARBA" id="ARBA00022692"/>
    </source>
</evidence>
<keyword evidence="3" id="KW-0589">Pheromone response</keyword>
<dbReference type="EMBL" id="KV428109">
    <property type="protein sequence ID" value="KZT36361.1"/>
    <property type="molecule type" value="Genomic_DNA"/>
</dbReference>